<evidence type="ECO:0000313" key="3">
    <source>
        <dbReference type="Proteomes" id="UP001589645"/>
    </source>
</evidence>
<keyword evidence="2" id="KW-0012">Acyltransferase</keyword>
<dbReference type="PROSITE" id="PS51186">
    <property type="entry name" value="GNAT"/>
    <property type="match status" value="1"/>
</dbReference>
<protein>
    <submittedName>
        <fullName evidence="2">GNAT family N-acetyltransferase</fullName>
        <ecNumber evidence="2">2.3.1.-</ecNumber>
    </submittedName>
</protein>
<accession>A0ABV5HSV2</accession>
<dbReference type="CDD" id="cd04301">
    <property type="entry name" value="NAT_SF"/>
    <property type="match status" value="1"/>
</dbReference>
<dbReference type="Gene3D" id="3.40.630.30">
    <property type="match status" value="1"/>
</dbReference>
<dbReference type="SUPFAM" id="SSF55729">
    <property type="entry name" value="Acyl-CoA N-acyltransferases (Nat)"/>
    <property type="match status" value="1"/>
</dbReference>
<keyword evidence="2" id="KW-0808">Transferase</keyword>
<organism evidence="2 3">
    <name type="scientific">Vibrio olivae</name>
    <dbReference type="NCBI Taxonomy" id="1243002"/>
    <lineage>
        <taxon>Bacteria</taxon>
        <taxon>Pseudomonadati</taxon>
        <taxon>Pseudomonadota</taxon>
        <taxon>Gammaproteobacteria</taxon>
        <taxon>Vibrionales</taxon>
        <taxon>Vibrionaceae</taxon>
        <taxon>Vibrio</taxon>
    </lineage>
</organism>
<dbReference type="EC" id="2.3.1.-" evidence="2"/>
<dbReference type="Pfam" id="PF00583">
    <property type="entry name" value="Acetyltransf_1"/>
    <property type="match status" value="1"/>
</dbReference>
<proteinExistence type="predicted"/>
<keyword evidence="3" id="KW-1185">Reference proteome</keyword>
<dbReference type="InterPro" id="IPR000182">
    <property type="entry name" value="GNAT_dom"/>
</dbReference>
<dbReference type="InterPro" id="IPR016181">
    <property type="entry name" value="Acyl_CoA_acyltransferase"/>
</dbReference>
<dbReference type="EMBL" id="JBHMEP010000011">
    <property type="protein sequence ID" value="MFB9137325.1"/>
    <property type="molecule type" value="Genomic_DNA"/>
</dbReference>
<sequence length="142" mass="16585">MQVRQGTLEEALNIARQIKEFSQTTTRESLKQRLEGKSSLILVAEENQQLLGFKMGYRLDESIFYSWLGGVVVNARGKGIAQALLDEQEKWARDHNYQNITVKSRNQFPSMLRLLLRNDYLIDNYEKRDNPLASRIHFIKKL</sequence>
<dbReference type="GO" id="GO:0016746">
    <property type="term" value="F:acyltransferase activity"/>
    <property type="evidence" value="ECO:0007669"/>
    <property type="project" value="UniProtKB-KW"/>
</dbReference>
<evidence type="ECO:0000259" key="1">
    <source>
        <dbReference type="PROSITE" id="PS51186"/>
    </source>
</evidence>
<feature type="domain" description="N-acetyltransferase" evidence="1">
    <location>
        <begin position="1"/>
        <end position="142"/>
    </location>
</feature>
<reference evidence="2 3" key="1">
    <citation type="submission" date="2024-09" db="EMBL/GenBank/DDBJ databases">
        <authorList>
            <person name="Sun Q."/>
            <person name="Mori K."/>
        </authorList>
    </citation>
    <scope>NUCLEOTIDE SEQUENCE [LARGE SCALE GENOMIC DNA]</scope>
    <source>
        <strain evidence="2 3">CECT 8064</strain>
    </source>
</reference>
<dbReference type="Proteomes" id="UP001589645">
    <property type="component" value="Unassembled WGS sequence"/>
</dbReference>
<name>A0ABV5HSV2_9VIBR</name>
<comment type="caution">
    <text evidence="2">The sequence shown here is derived from an EMBL/GenBank/DDBJ whole genome shotgun (WGS) entry which is preliminary data.</text>
</comment>
<evidence type="ECO:0000313" key="2">
    <source>
        <dbReference type="EMBL" id="MFB9137325.1"/>
    </source>
</evidence>
<gene>
    <name evidence="2" type="ORF">ACFFUV_20385</name>
</gene>
<dbReference type="RefSeq" id="WP_390196858.1">
    <property type="nucleotide sequence ID" value="NZ_JBHMEP010000011.1"/>
</dbReference>